<keyword evidence="4" id="KW-0479">Metal-binding</keyword>
<dbReference type="InterPro" id="IPR036396">
    <property type="entry name" value="Cyt_P450_sf"/>
</dbReference>
<keyword evidence="4" id="KW-0408">Iron</keyword>
<evidence type="ECO:0000256" key="4">
    <source>
        <dbReference type="PIRSR" id="PIRSR602401-1"/>
    </source>
</evidence>
<dbReference type="InterPro" id="IPR001128">
    <property type="entry name" value="Cyt_P450"/>
</dbReference>
<comment type="similarity">
    <text evidence="1">Belongs to the cytochrome P450 family.</text>
</comment>
<evidence type="ECO:0000256" key="2">
    <source>
        <dbReference type="ARBA" id="ARBA00023002"/>
    </source>
</evidence>
<evidence type="ECO:0000313" key="7">
    <source>
        <dbReference type="Proteomes" id="UP000326198"/>
    </source>
</evidence>
<keyword evidence="7" id="KW-1185">Reference proteome</keyword>
<feature type="transmembrane region" description="Helical" evidence="5">
    <location>
        <begin position="6"/>
        <end position="28"/>
    </location>
</feature>
<dbReference type="PANTHER" id="PTHR24305:SF166">
    <property type="entry name" value="CYTOCHROME P450 12A4, MITOCHONDRIAL-RELATED"/>
    <property type="match status" value="1"/>
</dbReference>
<name>A0A5N7B6D0_9EURO</name>
<keyword evidence="4" id="KW-0349">Heme</keyword>
<sequence length="426" mass="48367">MLKLDGLTRWVLTIICGYLFQAGFKVLYRLYFHPLKNFPGPWLAAATGWYKFYCDVICGGQYIFHIRQLEKELDSNIIRVSHNHLLINDPDFFHEMNPSFYHRLPLTNSLPALADSKLHGVRRRQLNPVFTPSAVAEALPTLSINLESIGEILSRAKRDGAAVDIQADFFYLTYCGARLDDVYVKRRHKEKPSRDTGKRTLSDVLLDSAEGKGVHLDRKYLIDESVLFMFVGTDTTAYALSFAIYYLLTHQEILNKLRDELRGSEKQIRSHDWPAVRKLDYLSAVIEEVLRISCPVQGFLPRVVPPSGCLVGSTFIPGGTVISVPLSGISNSEVIFKEPSSFRPERWLGDSGKSIEKWRVQFSLGPYACIGMKLSQMEMTTSLAYIFARFDLALHDTDSSSMQVFDYLLVVNTSHVQVMVLKDHWG</sequence>
<dbReference type="PANTHER" id="PTHR24305">
    <property type="entry name" value="CYTOCHROME P450"/>
    <property type="match status" value="1"/>
</dbReference>
<feature type="transmembrane region" description="Helical" evidence="5">
    <location>
        <begin position="226"/>
        <end position="248"/>
    </location>
</feature>
<dbReference type="GO" id="GO:0020037">
    <property type="term" value="F:heme binding"/>
    <property type="evidence" value="ECO:0007669"/>
    <property type="project" value="InterPro"/>
</dbReference>
<keyword evidence="5" id="KW-0812">Transmembrane</keyword>
<evidence type="ECO:0000256" key="5">
    <source>
        <dbReference type="SAM" id="Phobius"/>
    </source>
</evidence>
<gene>
    <name evidence="6" type="ORF">BDV26DRAFT_305312</name>
</gene>
<keyword evidence="5" id="KW-1133">Transmembrane helix</keyword>
<dbReference type="AlphaFoldDB" id="A0A5N7B6D0"/>
<dbReference type="SUPFAM" id="SSF48264">
    <property type="entry name" value="Cytochrome P450"/>
    <property type="match status" value="1"/>
</dbReference>
<dbReference type="InterPro" id="IPR002401">
    <property type="entry name" value="Cyt_P450_E_grp-I"/>
</dbReference>
<comment type="cofactor">
    <cofactor evidence="4">
        <name>heme</name>
        <dbReference type="ChEBI" id="CHEBI:30413"/>
    </cofactor>
</comment>
<organism evidence="6 7">
    <name type="scientific">Aspergillus bertholletiae</name>
    <dbReference type="NCBI Taxonomy" id="1226010"/>
    <lineage>
        <taxon>Eukaryota</taxon>
        <taxon>Fungi</taxon>
        <taxon>Dikarya</taxon>
        <taxon>Ascomycota</taxon>
        <taxon>Pezizomycotina</taxon>
        <taxon>Eurotiomycetes</taxon>
        <taxon>Eurotiomycetidae</taxon>
        <taxon>Eurotiales</taxon>
        <taxon>Aspergillaceae</taxon>
        <taxon>Aspergillus</taxon>
        <taxon>Aspergillus subgen. Circumdati</taxon>
    </lineage>
</organism>
<dbReference type="Proteomes" id="UP000326198">
    <property type="component" value="Unassembled WGS sequence"/>
</dbReference>
<evidence type="ECO:0000256" key="1">
    <source>
        <dbReference type="ARBA" id="ARBA00010617"/>
    </source>
</evidence>
<evidence type="ECO:0000313" key="6">
    <source>
        <dbReference type="EMBL" id="KAE8376869.1"/>
    </source>
</evidence>
<dbReference type="OrthoDB" id="3945418at2759"/>
<dbReference type="GO" id="GO:0004497">
    <property type="term" value="F:monooxygenase activity"/>
    <property type="evidence" value="ECO:0007669"/>
    <property type="project" value="UniProtKB-KW"/>
</dbReference>
<dbReference type="EMBL" id="ML736232">
    <property type="protein sequence ID" value="KAE8376869.1"/>
    <property type="molecule type" value="Genomic_DNA"/>
</dbReference>
<dbReference type="Pfam" id="PF00067">
    <property type="entry name" value="p450"/>
    <property type="match status" value="1"/>
</dbReference>
<evidence type="ECO:0000256" key="3">
    <source>
        <dbReference type="ARBA" id="ARBA00023033"/>
    </source>
</evidence>
<dbReference type="PRINTS" id="PR00385">
    <property type="entry name" value="P450"/>
</dbReference>
<keyword evidence="5" id="KW-0472">Membrane</keyword>
<keyword evidence="2" id="KW-0560">Oxidoreductase</keyword>
<keyword evidence="3" id="KW-0503">Monooxygenase</keyword>
<protein>
    <submittedName>
        <fullName evidence="6">Cytochrome P450</fullName>
    </submittedName>
</protein>
<dbReference type="Gene3D" id="1.10.630.10">
    <property type="entry name" value="Cytochrome P450"/>
    <property type="match status" value="2"/>
</dbReference>
<feature type="binding site" description="axial binding residue" evidence="4">
    <location>
        <position position="369"/>
    </location>
    <ligand>
        <name>heme</name>
        <dbReference type="ChEBI" id="CHEBI:30413"/>
    </ligand>
    <ligandPart>
        <name>Fe</name>
        <dbReference type="ChEBI" id="CHEBI:18248"/>
    </ligandPart>
</feature>
<accession>A0A5N7B6D0</accession>
<reference evidence="6 7" key="1">
    <citation type="submission" date="2019-04" db="EMBL/GenBank/DDBJ databases">
        <title>Friends and foes A comparative genomics studyof 23 Aspergillus species from section Flavi.</title>
        <authorList>
            <consortium name="DOE Joint Genome Institute"/>
            <person name="Kjaerbolling I."/>
            <person name="Vesth T."/>
            <person name="Frisvad J.C."/>
            <person name="Nybo J.L."/>
            <person name="Theobald S."/>
            <person name="Kildgaard S."/>
            <person name="Isbrandt T."/>
            <person name="Kuo A."/>
            <person name="Sato A."/>
            <person name="Lyhne E.K."/>
            <person name="Kogle M.E."/>
            <person name="Wiebenga A."/>
            <person name="Kun R.S."/>
            <person name="Lubbers R.J."/>
            <person name="Makela M.R."/>
            <person name="Barry K."/>
            <person name="Chovatia M."/>
            <person name="Clum A."/>
            <person name="Daum C."/>
            <person name="Haridas S."/>
            <person name="He G."/>
            <person name="LaButti K."/>
            <person name="Lipzen A."/>
            <person name="Mondo S."/>
            <person name="Riley R."/>
            <person name="Salamov A."/>
            <person name="Simmons B.A."/>
            <person name="Magnuson J.K."/>
            <person name="Henrissat B."/>
            <person name="Mortensen U.H."/>
            <person name="Larsen T.O."/>
            <person name="Devries R.P."/>
            <person name="Grigoriev I.V."/>
            <person name="Machida M."/>
            <person name="Baker S.E."/>
            <person name="Andersen M.R."/>
        </authorList>
    </citation>
    <scope>NUCLEOTIDE SEQUENCE [LARGE SCALE GENOMIC DNA]</scope>
    <source>
        <strain evidence="6 7">IBT 29228</strain>
    </source>
</reference>
<dbReference type="InterPro" id="IPR050121">
    <property type="entry name" value="Cytochrome_P450_monoxygenase"/>
</dbReference>
<proteinExistence type="inferred from homology"/>
<dbReference type="GO" id="GO:0016705">
    <property type="term" value="F:oxidoreductase activity, acting on paired donors, with incorporation or reduction of molecular oxygen"/>
    <property type="evidence" value="ECO:0007669"/>
    <property type="project" value="InterPro"/>
</dbReference>
<dbReference type="PRINTS" id="PR00463">
    <property type="entry name" value="EP450I"/>
</dbReference>
<dbReference type="GO" id="GO:0005506">
    <property type="term" value="F:iron ion binding"/>
    <property type="evidence" value="ECO:0007669"/>
    <property type="project" value="InterPro"/>
</dbReference>